<accession>A0ABM7UE18</accession>
<evidence type="ECO:0000313" key="3">
    <source>
        <dbReference type="Proteomes" id="UP000824496"/>
    </source>
</evidence>
<dbReference type="Proteomes" id="UP000824496">
    <property type="component" value="Chromosome"/>
</dbReference>
<reference evidence="2 3" key="1">
    <citation type="submission" date="2021-08" db="EMBL/GenBank/DDBJ databases">
        <title>Whole genome sequence of novel Actinomyces species strain MAS-1.</title>
        <authorList>
            <person name="Saito M."/>
            <person name="Kuwahara N."/>
            <person name="Takizawa T."/>
            <person name="Gotouda H."/>
            <person name="Ochiai T."/>
        </authorList>
    </citation>
    <scope>NUCLEOTIDE SEQUENCE [LARGE SCALE GENOMIC DNA]</scope>
    <source>
        <strain evidence="2 3">MAS-1</strain>
    </source>
</reference>
<keyword evidence="3" id="KW-1185">Reference proteome</keyword>
<protein>
    <recommendedName>
        <fullName evidence="4">PKD domain-containing protein</fullName>
    </recommendedName>
</protein>
<gene>
    <name evidence="2" type="ORF">MANAM107_21240</name>
</gene>
<sequence>MTQTRETEIAQAPQEDVGASGGGDSSAEGGVDVSADASPGACRRNEAADSVMGKECQGDVLSLVGGSRPGSGGGGSVVVTSSDAQRVVAQGSGIVRQPPGSRALVSKVVIVYTSGADQVVDTVVGGSAVRVVATPVSYTWSWGDGTSLTTTDAGAPWPDHTVFHKYSATAQGVRITLTTTWRATYSVDGGPARAVAGVLTTTESDEPFDLVRLQTYLTDQGEEAQGH</sequence>
<evidence type="ECO:0008006" key="4">
    <source>
        <dbReference type="Google" id="ProtNLM"/>
    </source>
</evidence>
<feature type="compositionally biased region" description="Low complexity" evidence="1">
    <location>
        <begin position="25"/>
        <end position="34"/>
    </location>
</feature>
<evidence type="ECO:0000256" key="1">
    <source>
        <dbReference type="SAM" id="MobiDB-lite"/>
    </source>
</evidence>
<evidence type="ECO:0000313" key="2">
    <source>
        <dbReference type="EMBL" id="BDA65290.1"/>
    </source>
</evidence>
<dbReference type="EMBL" id="AP025017">
    <property type="protein sequence ID" value="BDA65290.1"/>
    <property type="molecule type" value="Genomic_DNA"/>
</dbReference>
<name>A0ABM7UE18_9ACTO</name>
<feature type="region of interest" description="Disordered" evidence="1">
    <location>
        <begin position="1"/>
        <end position="41"/>
    </location>
</feature>
<proteinExistence type="predicted"/>
<organism evidence="2 3">
    <name type="scientific">Actinomyces capricornis</name>
    <dbReference type="NCBI Taxonomy" id="2755559"/>
    <lineage>
        <taxon>Bacteria</taxon>
        <taxon>Bacillati</taxon>
        <taxon>Actinomycetota</taxon>
        <taxon>Actinomycetes</taxon>
        <taxon>Actinomycetales</taxon>
        <taxon>Actinomycetaceae</taxon>
        <taxon>Actinomyces</taxon>
    </lineage>
</organism>